<evidence type="ECO:0000256" key="10">
    <source>
        <dbReference type="SAM" id="MobiDB-lite"/>
    </source>
</evidence>
<proteinExistence type="inferred from homology"/>
<feature type="region of interest" description="Disordered" evidence="10">
    <location>
        <begin position="369"/>
        <end position="400"/>
    </location>
</feature>
<organism evidence="13 14">
    <name type="scientific">Capsaspora owczarzaki (strain ATCC 30864)</name>
    <dbReference type="NCBI Taxonomy" id="595528"/>
    <lineage>
        <taxon>Eukaryota</taxon>
        <taxon>Filasterea</taxon>
        <taxon>Capsaspora</taxon>
    </lineage>
</organism>
<evidence type="ECO:0000256" key="7">
    <source>
        <dbReference type="ARBA" id="ARBA00023136"/>
    </source>
</evidence>
<dbReference type="STRING" id="595528.A0A0D2VZS5"/>
<keyword evidence="6 9" id="KW-0333">Golgi apparatus</keyword>
<dbReference type="InParanoid" id="A0A0D2VZS5"/>
<evidence type="ECO:0000256" key="1">
    <source>
        <dbReference type="ARBA" id="ARBA00004395"/>
    </source>
</evidence>
<keyword evidence="4 9" id="KW-0813">Transport</keyword>
<feature type="domain" description="Conserved Oligomeric Golgi complex subunit 6 C-terminal" evidence="12">
    <location>
        <begin position="234"/>
        <end position="723"/>
    </location>
</feature>
<dbReference type="GO" id="GO:0017119">
    <property type="term" value="C:Golgi transport complex"/>
    <property type="evidence" value="ECO:0007669"/>
    <property type="project" value="UniProtKB-UniRule"/>
</dbReference>
<comment type="similarity">
    <text evidence="2 9">Belongs to the COG6 family.</text>
</comment>
<feature type="region of interest" description="Disordered" evidence="10">
    <location>
        <begin position="1"/>
        <end position="23"/>
    </location>
</feature>
<dbReference type="GO" id="GO:0015031">
    <property type="term" value="P:protein transport"/>
    <property type="evidence" value="ECO:0007669"/>
    <property type="project" value="UniProtKB-KW"/>
</dbReference>
<comment type="function">
    <text evidence="9">Required for normal Golgi function.</text>
</comment>
<evidence type="ECO:0000256" key="3">
    <source>
        <dbReference type="ARBA" id="ARBA00020973"/>
    </source>
</evidence>
<comment type="subunit">
    <text evidence="9">Component of the conserved oligomeric Golgi complex.</text>
</comment>
<keyword evidence="14" id="KW-1185">Reference proteome</keyword>
<name>A0A0D2VZS5_CAPO3</name>
<evidence type="ECO:0000259" key="11">
    <source>
        <dbReference type="Pfam" id="PF06419"/>
    </source>
</evidence>
<dbReference type="PhylomeDB" id="A0A0D2VZS5"/>
<dbReference type="EMBL" id="KE346374">
    <property type="protein sequence ID" value="KJE97377.1"/>
    <property type="molecule type" value="Genomic_DNA"/>
</dbReference>
<accession>A0A0D2VZS5</accession>
<dbReference type="AlphaFoldDB" id="A0A0D2VZS5"/>
<dbReference type="GO" id="GO:0006891">
    <property type="term" value="P:intra-Golgi vesicle-mediated transport"/>
    <property type="evidence" value="ECO:0007669"/>
    <property type="project" value="UniProtKB-UniRule"/>
</dbReference>
<evidence type="ECO:0000256" key="5">
    <source>
        <dbReference type="ARBA" id="ARBA00022927"/>
    </source>
</evidence>
<evidence type="ECO:0000313" key="13">
    <source>
        <dbReference type="EMBL" id="KJE97377.1"/>
    </source>
</evidence>
<evidence type="ECO:0000259" key="12">
    <source>
        <dbReference type="Pfam" id="PF20653"/>
    </source>
</evidence>
<dbReference type="RefSeq" id="XP_004343107.1">
    <property type="nucleotide sequence ID" value="XM_004343057.2"/>
</dbReference>
<dbReference type="InterPro" id="IPR010490">
    <property type="entry name" value="COG6"/>
</dbReference>
<dbReference type="OMA" id="HSCLDFF"/>
<dbReference type="OrthoDB" id="272987at2759"/>
<dbReference type="GO" id="GO:0000139">
    <property type="term" value="C:Golgi membrane"/>
    <property type="evidence" value="ECO:0007669"/>
    <property type="project" value="UniProtKB-SubCell"/>
</dbReference>
<dbReference type="Pfam" id="PF06419">
    <property type="entry name" value="COG6_N"/>
    <property type="match status" value="1"/>
</dbReference>
<comment type="subcellular location">
    <subcellularLocation>
        <location evidence="1 9">Golgi apparatus membrane</location>
        <topology evidence="1 9">Peripheral membrane protein</topology>
    </subcellularLocation>
</comment>
<evidence type="ECO:0000256" key="4">
    <source>
        <dbReference type="ARBA" id="ARBA00022448"/>
    </source>
</evidence>
<keyword evidence="7 9" id="KW-0472">Membrane</keyword>
<sequence length="725" mass="77189">MTDTLTTPLPSTPSSSSSSSSLSSSSAGVAGAGAAGAGAGVALANSNPLARKLAKQLGAQLDQNKQAVAGLRALSTFVEDNTLHTRRNLRSAIEAQALSVHRELAASLGQVDAALDAAAQEVALMAACCSQMTDRLNAATSKTATLLEVTNKLNSESARVELRSEVIARFLQRFQLTAAETAALSSSSAGSGAGSGSAGAAAAVPVVNEALFSALARVREIHAECKILVHSTHQRAGLEIMEQMSLLLESGYEKLFRWTQHACKQLSKDLAEVTPNLRSAFVALSDRSVLFQYCIDELASSRRVAVQRMFIDALTRGGPGGTPRPIELHSHDPMRYVGDMLAWLHQTVASEREFLDSLLLPPRLAARGRTQRSGASAPLASRSGSLPDADQGQRDSQEQKRLELSKIIQKTLDQVMEATCRPLKARADQVLLSQPGIVVCFKLTSLLQFYGDTIKQLMPEENALCAIIQGLRQLAIKVLLDALSIHARKLLSSGETPNADLTPPHSFVTTLTMMRDILASHDASLVVSDAARQAEFSTILAQLVDPLLQFSVLSAAPLESSARPVFILNCLYALQTTLSLYETTQSHILEVDKQINVHSAAIVNEAATSVLVRSEMAGKLAMMRTADPTVPLSSIPSMDALSMRTVLLQFDRLIASPDVISAALAGSEKIASPRLQSAIHAQVAGLLMAAYDSIYEAVADPRNGYGAVDTIAHRTPAQIKLLLGS</sequence>
<evidence type="ECO:0000256" key="8">
    <source>
        <dbReference type="ARBA" id="ARBA00031348"/>
    </source>
</evidence>
<dbReference type="eggNOG" id="KOG3758">
    <property type="taxonomic scope" value="Eukaryota"/>
</dbReference>
<dbReference type="PANTHER" id="PTHR21506">
    <property type="entry name" value="COMPONENT OF OLIGOMERIC GOLGI COMPLEX 6"/>
    <property type="match status" value="1"/>
</dbReference>
<gene>
    <name evidence="13" type="ORF">CAOG_007248</name>
</gene>
<dbReference type="Pfam" id="PF20653">
    <property type="entry name" value="COG6_C"/>
    <property type="match status" value="1"/>
</dbReference>
<dbReference type="Proteomes" id="UP000008743">
    <property type="component" value="Unassembled WGS sequence"/>
</dbReference>
<dbReference type="FunCoup" id="A0A0D2VZS5">
    <property type="interactions" value="241"/>
</dbReference>
<reference evidence="14" key="1">
    <citation type="submission" date="2011-02" db="EMBL/GenBank/DDBJ databases">
        <title>The Genome Sequence of Capsaspora owczarzaki ATCC 30864.</title>
        <authorList>
            <person name="Russ C."/>
            <person name="Cuomo C."/>
            <person name="Burger G."/>
            <person name="Gray M.W."/>
            <person name="Holland P.W.H."/>
            <person name="King N."/>
            <person name="Lang F.B.F."/>
            <person name="Roger A.J."/>
            <person name="Ruiz-Trillo I."/>
            <person name="Young S.K."/>
            <person name="Zeng Q."/>
            <person name="Gargeya S."/>
            <person name="Alvarado L."/>
            <person name="Berlin A."/>
            <person name="Chapman S.B."/>
            <person name="Chen Z."/>
            <person name="Freedman E."/>
            <person name="Gellesch M."/>
            <person name="Goldberg J."/>
            <person name="Griggs A."/>
            <person name="Gujja S."/>
            <person name="Heilman E."/>
            <person name="Heiman D."/>
            <person name="Howarth C."/>
            <person name="Mehta T."/>
            <person name="Neiman D."/>
            <person name="Pearson M."/>
            <person name="Roberts A."/>
            <person name="Saif S."/>
            <person name="Shea T."/>
            <person name="Shenoy N."/>
            <person name="Sisk P."/>
            <person name="Stolte C."/>
            <person name="Sykes S."/>
            <person name="White J."/>
            <person name="Yandava C."/>
            <person name="Haas B."/>
            <person name="Nusbaum C."/>
            <person name="Birren B."/>
        </authorList>
    </citation>
    <scope>NUCLEOTIDE SEQUENCE</scope>
    <source>
        <strain evidence="14">ATCC 30864</strain>
    </source>
</reference>
<evidence type="ECO:0000256" key="6">
    <source>
        <dbReference type="ARBA" id="ARBA00023034"/>
    </source>
</evidence>
<protein>
    <recommendedName>
        <fullName evidence="3 9">Conserved oligomeric Golgi complex subunit 6</fullName>
        <shortName evidence="9">COG complex subunit 6</shortName>
    </recommendedName>
    <alternativeName>
        <fullName evidence="8 9">Component of oligomeric Golgi complex 6</fullName>
    </alternativeName>
</protein>
<feature type="domain" description="Conserved oligomeric complex COG6 N-terminal" evidence="11">
    <location>
        <begin position="74"/>
        <end position="187"/>
    </location>
</feature>
<dbReference type="PANTHER" id="PTHR21506:SF0">
    <property type="entry name" value="CONSERVED OLIGOMERIC GOLGI COMPLEX SUBUNIT 6"/>
    <property type="match status" value="1"/>
</dbReference>
<evidence type="ECO:0000256" key="9">
    <source>
        <dbReference type="RuleBase" id="RU365075"/>
    </source>
</evidence>
<keyword evidence="5 9" id="KW-0653">Protein transport</keyword>
<dbReference type="InterPro" id="IPR048369">
    <property type="entry name" value="COG6_C"/>
</dbReference>
<evidence type="ECO:0000256" key="2">
    <source>
        <dbReference type="ARBA" id="ARBA00011023"/>
    </source>
</evidence>
<dbReference type="InterPro" id="IPR048368">
    <property type="entry name" value="COG6_N"/>
</dbReference>
<evidence type="ECO:0000313" key="14">
    <source>
        <dbReference type="Proteomes" id="UP000008743"/>
    </source>
</evidence>
<dbReference type="SMART" id="SM01087">
    <property type="entry name" value="COG6"/>
    <property type="match status" value="1"/>
</dbReference>
<feature type="compositionally biased region" description="Basic and acidic residues" evidence="10">
    <location>
        <begin position="391"/>
        <end position="400"/>
    </location>
</feature>